<dbReference type="Gene3D" id="1.10.287.130">
    <property type="match status" value="1"/>
</dbReference>
<dbReference type="Pfam" id="PF00672">
    <property type="entry name" value="HAMP"/>
    <property type="match status" value="1"/>
</dbReference>
<keyword evidence="5" id="KW-0808">Transferase</keyword>
<dbReference type="InterPro" id="IPR004358">
    <property type="entry name" value="Sig_transdc_His_kin-like_C"/>
</dbReference>
<dbReference type="CDD" id="cd00082">
    <property type="entry name" value="HisKA"/>
    <property type="match status" value="1"/>
</dbReference>
<evidence type="ECO:0000256" key="3">
    <source>
        <dbReference type="ARBA" id="ARBA00012438"/>
    </source>
</evidence>
<dbReference type="GO" id="GO:0000155">
    <property type="term" value="F:phosphorelay sensor kinase activity"/>
    <property type="evidence" value="ECO:0007669"/>
    <property type="project" value="InterPro"/>
</dbReference>
<evidence type="ECO:0000256" key="6">
    <source>
        <dbReference type="ARBA" id="ARBA00022692"/>
    </source>
</evidence>
<accession>A0A923I3D4</accession>
<dbReference type="EC" id="2.7.13.3" evidence="3"/>
<proteinExistence type="predicted"/>
<comment type="subcellular location">
    <subcellularLocation>
        <location evidence="2">Membrane</location>
    </subcellularLocation>
</comment>
<dbReference type="SMART" id="SM00304">
    <property type="entry name" value="HAMP"/>
    <property type="match status" value="1"/>
</dbReference>
<dbReference type="CDD" id="cd00075">
    <property type="entry name" value="HATPase"/>
    <property type="match status" value="1"/>
</dbReference>
<dbReference type="Proteomes" id="UP000612361">
    <property type="component" value="Unassembled WGS sequence"/>
</dbReference>
<dbReference type="Pfam" id="PF02518">
    <property type="entry name" value="HATPase_c"/>
    <property type="match status" value="1"/>
</dbReference>
<dbReference type="InterPro" id="IPR050428">
    <property type="entry name" value="TCS_sensor_his_kinase"/>
</dbReference>
<dbReference type="SMART" id="SM00387">
    <property type="entry name" value="HATPase_c"/>
    <property type="match status" value="1"/>
</dbReference>
<dbReference type="EMBL" id="JACOGG010000028">
    <property type="protein sequence ID" value="MBC3937034.1"/>
    <property type="molecule type" value="Genomic_DNA"/>
</dbReference>
<dbReference type="SUPFAM" id="SSF158472">
    <property type="entry name" value="HAMP domain-like"/>
    <property type="match status" value="1"/>
</dbReference>
<evidence type="ECO:0000256" key="7">
    <source>
        <dbReference type="ARBA" id="ARBA00022777"/>
    </source>
</evidence>
<dbReference type="InterPro" id="IPR003594">
    <property type="entry name" value="HATPase_dom"/>
</dbReference>
<dbReference type="AlphaFoldDB" id="A0A923I3D4"/>
<dbReference type="CDD" id="cd06225">
    <property type="entry name" value="HAMP"/>
    <property type="match status" value="1"/>
</dbReference>
<keyword evidence="15" id="KW-1185">Reference proteome</keyword>
<dbReference type="SUPFAM" id="SSF55874">
    <property type="entry name" value="ATPase domain of HSP90 chaperone/DNA topoisomerase II/histidine kinase"/>
    <property type="match status" value="1"/>
</dbReference>
<dbReference type="InterPro" id="IPR036097">
    <property type="entry name" value="HisK_dim/P_sf"/>
</dbReference>
<evidence type="ECO:0000256" key="2">
    <source>
        <dbReference type="ARBA" id="ARBA00004370"/>
    </source>
</evidence>
<comment type="caution">
    <text evidence="14">The sequence shown here is derived from an EMBL/GenBank/DDBJ whole genome shotgun (WGS) entry which is preliminary data.</text>
</comment>
<dbReference type="RefSeq" id="WP_186882551.1">
    <property type="nucleotide sequence ID" value="NZ_JACOGG010000028.1"/>
</dbReference>
<feature type="transmembrane region" description="Helical" evidence="11">
    <location>
        <begin position="153"/>
        <end position="176"/>
    </location>
</feature>
<dbReference type="InterPro" id="IPR003661">
    <property type="entry name" value="HisK_dim/P_dom"/>
</dbReference>
<dbReference type="InterPro" id="IPR036890">
    <property type="entry name" value="HATPase_C_sf"/>
</dbReference>
<evidence type="ECO:0000256" key="8">
    <source>
        <dbReference type="ARBA" id="ARBA00022989"/>
    </source>
</evidence>
<evidence type="ECO:0000313" key="15">
    <source>
        <dbReference type="Proteomes" id="UP000612361"/>
    </source>
</evidence>
<dbReference type="Gene3D" id="3.30.565.10">
    <property type="entry name" value="Histidine kinase-like ATPase, C-terminal domain"/>
    <property type="match status" value="1"/>
</dbReference>
<evidence type="ECO:0000256" key="10">
    <source>
        <dbReference type="ARBA" id="ARBA00023136"/>
    </source>
</evidence>
<keyword evidence="7" id="KW-0418">Kinase</keyword>
<keyword evidence="9" id="KW-0902">Two-component regulatory system</keyword>
<keyword evidence="4" id="KW-0597">Phosphoprotein</keyword>
<dbReference type="GO" id="GO:0005886">
    <property type="term" value="C:plasma membrane"/>
    <property type="evidence" value="ECO:0007669"/>
    <property type="project" value="TreeGrafter"/>
</dbReference>
<evidence type="ECO:0000313" key="14">
    <source>
        <dbReference type="EMBL" id="MBC3937034.1"/>
    </source>
</evidence>
<protein>
    <recommendedName>
        <fullName evidence="3">histidine kinase</fullName>
        <ecNumber evidence="3">2.7.13.3</ecNumber>
    </recommendedName>
</protein>
<feature type="transmembrane region" description="Helical" evidence="11">
    <location>
        <begin position="12"/>
        <end position="33"/>
    </location>
</feature>
<evidence type="ECO:0000256" key="11">
    <source>
        <dbReference type="SAM" id="Phobius"/>
    </source>
</evidence>
<keyword evidence="8 11" id="KW-1133">Transmembrane helix</keyword>
<keyword evidence="6 11" id="KW-0812">Transmembrane</keyword>
<feature type="domain" description="Histidine kinase" evidence="12">
    <location>
        <begin position="239"/>
        <end position="450"/>
    </location>
</feature>
<dbReference type="SUPFAM" id="SSF47384">
    <property type="entry name" value="Homodimeric domain of signal transducing histidine kinase"/>
    <property type="match status" value="1"/>
</dbReference>
<evidence type="ECO:0000256" key="1">
    <source>
        <dbReference type="ARBA" id="ARBA00000085"/>
    </source>
</evidence>
<dbReference type="PROSITE" id="PS50885">
    <property type="entry name" value="HAMP"/>
    <property type="match status" value="1"/>
</dbReference>
<keyword evidence="10 11" id="KW-0472">Membrane</keyword>
<dbReference type="InterPro" id="IPR005467">
    <property type="entry name" value="His_kinase_dom"/>
</dbReference>
<dbReference type="SMART" id="SM00388">
    <property type="entry name" value="HisKA"/>
    <property type="match status" value="1"/>
</dbReference>
<evidence type="ECO:0000256" key="4">
    <source>
        <dbReference type="ARBA" id="ARBA00022553"/>
    </source>
</evidence>
<name>A0A923I3D4_9BURK</name>
<organism evidence="14 15">
    <name type="scientific">Undibacterium rugosum</name>
    <dbReference type="NCBI Taxonomy" id="2762291"/>
    <lineage>
        <taxon>Bacteria</taxon>
        <taxon>Pseudomonadati</taxon>
        <taxon>Pseudomonadota</taxon>
        <taxon>Betaproteobacteria</taxon>
        <taxon>Burkholderiales</taxon>
        <taxon>Oxalobacteraceae</taxon>
        <taxon>Undibacterium</taxon>
    </lineage>
</organism>
<evidence type="ECO:0000256" key="5">
    <source>
        <dbReference type="ARBA" id="ARBA00022679"/>
    </source>
</evidence>
<gene>
    <name evidence="14" type="ORF">H8K47_16885</name>
</gene>
<dbReference type="PRINTS" id="PR00344">
    <property type="entry name" value="BCTRLSENSOR"/>
</dbReference>
<reference evidence="14" key="1">
    <citation type="submission" date="2020-08" db="EMBL/GenBank/DDBJ databases">
        <title>Novel species isolated from subtropical streams in China.</title>
        <authorList>
            <person name="Lu H."/>
        </authorList>
    </citation>
    <scope>NUCLEOTIDE SEQUENCE</scope>
    <source>
        <strain evidence="14">CY7W</strain>
    </source>
</reference>
<dbReference type="PANTHER" id="PTHR45436">
    <property type="entry name" value="SENSOR HISTIDINE KINASE YKOH"/>
    <property type="match status" value="1"/>
</dbReference>
<sequence length="451" mass="49968">MTKFWNSSAFRLSLICGAMVVVSVMLISVALYLRTVGVLERNADEKILLISDRLATVANTENLTEVTRKIALALSDGVDSDTEIYFLGDPNGRKIAGNVNSVASLYPLEKIIDQHVIRDGHPSQGRLLIRRTHAGNYLVVGRDMSDLNDINTLIWKAIGVGGLLAIALSVGGMIFFRAQIEKKIWAIRHAAHEIETGDLRSRIQVSEDGDEFSRLSQDLNRMLDRIEHLMDGVRHVSNNVAHNIRTPLGRVRAHLDEALRGDSNKQQLRAAGESALQELDGLISLLGKLMQVAEAESEIRRQHFQTISMHEVLTDLIELYDAVAEEMEIGLQMQIDGAPTIFGDKELISCAIANLLDNAIKYAGKNATIHFHLIQKQQKVTLLVKDNGPGIAADEREKVLQRFYRLDHKQPGHGMGLSIVNAIVKLHGGCLSLEDAKPGLILRLDFPRNNT</sequence>
<evidence type="ECO:0000259" key="12">
    <source>
        <dbReference type="PROSITE" id="PS50109"/>
    </source>
</evidence>
<dbReference type="InterPro" id="IPR003660">
    <property type="entry name" value="HAMP_dom"/>
</dbReference>
<dbReference type="PANTHER" id="PTHR45436:SF8">
    <property type="entry name" value="HISTIDINE KINASE"/>
    <property type="match status" value="1"/>
</dbReference>
<evidence type="ECO:0000256" key="9">
    <source>
        <dbReference type="ARBA" id="ARBA00023012"/>
    </source>
</evidence>
<feature type="domain" description="HAMP" evidence="13">
    <location>
        <begin position="178"/>
        <end position="231"/>
    </location>
</feature>
<evidence type="ECO:0000259" key="13">
    <source>
        <dbReference type="PROSITE" id="PS50885"/>
    </source>
</evidence>
<dbReference type="PROSITE" id="PS50109">
    <property type="entry name" value="HIS_KIN"/>
    <property type="match status" value="1"/>
</dbReference>
<comment type="catalytic activity">
    <reaction evidence="1">
        <text>ATP + protein L-histidine = ADP + protein N-phospho-L-histidine.</text>
        <dbReference type="EC" id="2.7.13.3"/>
    </reaction>
</comment>